<feature type="chain" id="PRO_5012869135" description="Peptidase S9A N-terminal domain-containing protein" evidence="2">
    <location>
        <begin position="29"/>
        <end position="376"/>
    </location>
</feature>
<organism evidence="4 5">
    <name type="scientific">Porphyra umbilicalis</name>
    <name type="common">Purple laver</name>
    <name type="synonym">Red alga</name>
    <dbReference type="NCBI Taxonomy" id="2786"/>
    <lineage>
        <taxon>Eukaryota</taxon>
        <taxon>Rhodophyta</taxon>
        <taxon>Bangiophyceae</taxon>
        <taxon>Bangiales</taxon>
        <taxon>Bangiaceae</taxon>
        <taxon>Porphyra</taxon>
    </lineage>
</organism>
<proteinExistence type="inferred from homology"/>
<protein>
    <recommendedName>
        <fullName evidence="3">Peptidase S9A N-terminal domain-containing protein</fullName>
    </recommendedName>
</protein>
<evidence type="ECO:0000313" key="4">
    <source>
        <dbReference type="EMBL" id="OSX75974.1"/>
    </source>
</evidence>
<dbReference type="SUPFAM" id="SSF50993">
    <property type="entry name" value="Peptidase/esterase 'gauge' domain"/>
    <property type="match status" value="1"/>
</dbReference>
<dbReference type="Gene3D" id="2.130.10.120">
    <property type="entry name" value="Prolyl oligopeptidase, N-terminal domain"/>
    <property type="match status" value="1"/>
</dbReference>
<dbReference type="Proteomes" id="UP000218209">
    <property type="component" value="Unassembled WGS sequence"/>
</dbReference>
<dbReference type="AlphaFoldDB" id="A0A1X6P551"/>
<evidence type="ECO:0000259" key="3">
    <source>
        <dbReference type="Pfam" id="PF02897"/>
    </source>
</evidence>
<dbReference type="PANTHER" id="PTHR11757">
    <property type="entry name" value="PROTEASE FAMILY S9A OLIGOPEPTIDASE"/>
    <property type="match status" value="1"/>
</dbReference>
<evidence type="ECO:0000313" key="5">
    <source>
        <dbReference type="Proteomes" id="UP000218209"/>
    </source>
</evidence>
<name>A0A1X6P551_PORUM</name>
<dbReference type="OrthoDB" id="248387at2759"/>
<evidence type="ECO:0000256" key="2">
    <source>
        <dbReference type="SAM" id="SignalP"/>
    </source>
</evidence>
<dbReference type="PANTHER" id="PTHR11757:SF19">
    <property type="entry name" value="PROLYL ENDOPEPTIDASE-LIKE"/>
    <property type="match status" value="1"/>
</dbReference>
<dbReference type="GO" id="GO:0004252">
    <property type="term" value="F:serine-type endopeptidase activity"/>
    <property type="evidence" value="ECO:0007669"/>
    <property type="project" value="InterPro"/>
</dbReference>
<dbReference type="InterPro" id="IPR051543">
    <property type="entry name" value="Serine_Peptidase_S9A"/>
</dbReference>
<dbReference type="Pfam" id="PF02897">
    <property type="entry name" value="Peptidase_S9_N"/>
    <property type="match status" value="1"/>
</dbReference>
<keyword evidence="5" id="KW-1185">Reference proteome</keyword>
<dbReference type="InterPro" id="IPR023302">
    <property type="entry name" value="Pept_S9A_N"/>
</dbReference>
<feature type="domain" description="Peptidase S9A N-terminal" evidence="3">
    <location>
        <begin position="58"/>
        <end position="363"/>
    </location>
</feature>
<accession>A0A1X6P551</accession>
<sequence>MRRHLAAAAAATLLVTTATSVAFPAVSAAKPTPPSPARINTTVFFGRVAGEDRGGGVMDPPRTAVDDLHWLRYDARSDAAVLAHLADENEYANASTWGLRGLRDTVYDEMITRIKEADRTAALQSGDLYCRKRIVGLAADRSPAVGSLSPDDGRVRWADEELGDEETYLDINALAAAANSSFYAATYVTVSPDHAYVAYAADAVGAESYELPFRRIATGVELASDTVAAMRGSFAWGADTTTFYYTTQSATNRPENVWRRTFVPRLEEGPAAGSDVANDTLLWEDPDEGFWVSLSRSRSDRMLMFGSTTSDTAEWYVLDVVADAATVKGGVPPPTPTLVEARGASLYFVEHLDGDTLVIKTNAVDVFCIIVISALS</sequence>
<comment type="similarity">
    <text evidence="1">Belongs to the peptidase S9A family.</text>
</comment>
<keyword evidence="2" id="KW-0732">Signal</keyword>
<evidence type="ECO:0000256" key="1">
    <source>
        <dbReference type="ARBA" id="ARBA00005228"/>
    </source>
</evidence>
<reference evidence="4 5" key="1">
    <citation type="submission" date="2017-03" db="EMBL/GenBank/DDBJ databases">
        <title>WGS assembly of Porphyra umbilicalis.</title>
        <authorList>
            <person name="Brawley S.H."/>
            <person name="Blouin N.A."/>
            <person name="Ficko-Blean E."/>
            <person name="Wheeler G.L."/>
            <person name="Lohr M."/>
            <person name="Goodson H.V."/>
            <person name="Jenkins J.W."/>
            <person name="Blaby-Haas C.E."/>
            <person name="Helliwell K.E."/>
            <person name="Chan C."/>
            <person name="Marriage T."/>
            <person name="Bhattacharya D."/>
            <person name="Klein A.S."/>
            <person name="Badis Y."/>
            <person name="Brodie J."/>
            <person name="Cao Y."/>
            <person name="Collen J."/>
            <person name="Dittami S.M."/>
            <person name="Gachon C.M."/>
            <person name="Green B.R."/>
            <person name="Karpowicz S."/>
            <person name="Kim J.W."/>
            <person name="Kudahl U."/>
            <person name="Lin S."/>
            <person name="Michel G."/>
            <person name="Mittag M."/>
            <person name="Olson B.J."/>
            <person name="Pangilinan J."/>
            <person name="Peng Y."/>
            <person name="Qiu H."/>
            <person name="Shu S."/>
            <person name="Singer J.T."/>
            <person name="Smith A.G."/>
            <person name="Sprecher B.N."/>
            <person name="Wagner V."/>
            <person name="Wang W."/>
            <person name="Wang Z.-Y."/>
            <person name="Yan J."/>
            <person name="Yarish C."/>
            <person name="Zoeuner-Riek S."/>
            <person name="Zhuang Y."/>
            <person name="Zou Y."/>
            <person name="Lindquist E.A."/>
            <person name="Grimwood J."/>
            <person name="Barry K."/>
            <person name="Rokhsar D.S."/>
            <person name="Schmutz J."/>
            <person name="Stiller J.W."/>
            <person name="Grossman A.R."/>
            <person name="Prochnik S.E."/>
        </authorList>
    </citation>
    <scope>NUCLEOTIDE SEQUENCE [LARGE SCALE GENOMIC DNA]</scope>
    <source>
        <strain evidence="4">4086291</strain>
    </source>
</reference>
<dbReference type="EMBL" id="KV918885">
    <property type="protein sequence ID" value="OSX75974.1"/>
    <property type="molecule type" value="Genomic_DNA"/>
</dbReference>
<gene>
    <name evidence="4" type="ORF">BU14_0215s0035</name>
</gene>
<feature type="signal peptide" evidence="2">
    <location>
        <begin position="1"/>
        <end position="28"/>
    </location>
</feature>